<keyword evidence="1" id="KW-0472">Membrane</keyword>
<comment type="caution">
    <text evidence="2">The sequence shown here is derived from an EMBL/GenBank/DDBJ whole genome shotgun (WGS) entry which is preliminary data.</text>
</comment>
<feature type="transmembrane region" description="Helical" evidence="1">
    <location>
        <begin position="55"/>
        <end position="75"/>
    </location>
</feature>
<gene>
    <name evidence="2" type="ORF">ruthe_01220</name>
</gene>
<keyword evidence="1" id="KW-1133">Transmembrane helix</keyword>
<proteinExistence type="predicted"/>
<evidence type="ECO:0000313" key="2">
    <source>
        <dbReference type="EMBL" id="EPX86405.1"/>
    </source>
</evidence>
<dbReference type="STRING" id="1123069.ruthe_01220"/>
<dbReference type="HOGENOM" id="CLU_1601467_0_0_5"/>
<evidence type="ECO:0000313" key="3">
    <source>
        <dbReference type="Proteomes" id="UP000015346"/>
    </source>
</evidence>
<dbReference type="RefSeq" id="WP_021097313.1">
    <property type="nucleotide sequence ID" value="NZ_KE557320.1"/>
</dbReference>
<dbReference type="EMBL" id="AOLV01000010">
    <property type="protein sequence ID" value="EPX86405.1"/>
    <property type="molecule type" value="Genomic_DNA"/>
</dbReference>
<reference evidence="2 3" key="1">
    <citation type="journal article" date="2013" name="Stand. Genomic Sci.">
        <title>Genome sequence of the reddish-pigmented Rubellimicrobium thermophilum type strain (DSM 16684(T)), a member of the Roseobacter clade.</title>
        <authorList>
            <person name="Fiebig A."/>
            <person name="Riedel T."/>
            <person name="Gronow S."/>
            <person name="Petersen J."/>
            <person name="Klenk H.P."/>
            <person name="Goker M."/>
        </authorList>
    </citation>
    <scope>NUCLEOTIDE SEQUENCE [LARGE SCALE GENOMIC DNA]</scope>
    <source>
        <strain evidence="2 3">DSM 16684</strain>
    </source>
</reference>
<evidence type="ECO:0000256" key="1">
    <source>
        <dbReference type="SAM" id="Phobius"/>
    </source>
</evidence>
<protein>
    <submittedName>
        <fullName evidence="2">Putative paraquat-inducible protein A</fullName>
    </submittedName>
</protein>
<keyword evidence="3" id="KW-1185">Reference proteome</keyword>
<name>S9S8A2_9RHOB</name>
<dbReference type="Proteomes" id="UP000015346">
    <property type="component" value="Unassembled WGS sequence"/>
</dbReference>
<dbReference type="AlphaFoldDB" id="S9S8A2"/>
<dbReference type="Pfam" id="PF04403">
    <property type="entry name" value="PqiA"/>
    <property type="match status" value="1"/>
</dbReference>
<accession>S9S8A2</accession>
<dbReference type="InterPro" id="IPR007498">
    <property type="entry name" value="PqiA-like"/>
</dbReference>
<keyword evidence="1" id="KW-0812">Transmembrane</keyword>
<feature type="transmembrane region" description="Helical" evidence="1">
    <location>
        <begin position="95"/>
        <end position="117"/>
    </location>
</feature>
<organism evidence="2 3">
    <name type="scientific">Rubellimicrobium thermophilum DSM 16684</name>
    <dbReference type="NCBI Taxonomy" id="1123069"/>
    <lineage>
        <taxon>Bacteria</taxon>
        <taxon>Pseudomonadati</taxon>
        <taxon>Pseudomonadota</taxon>
        <taxon>Alphaproteobacteria</taxon>
        <taxon>Rhodobacterales</taxon>
        <taxon>Roseobacteraceae</taxon>
        <taxon>Rubellimicrobium</taxon>
    </lineage>
</organism>
<sequence length="166" mass="17867">MTHGGIAAGRLGDLIACPECDALYRAVDVPSGARATCIRCHAVLIAPRRRAGMTVISLALASVVLVIGALWFPFLRIDTRGFRQEASLWDVATSFTDGLLLVLSVVVAAGIVVIPLLRAVLTLYTLTPVVFDRPPAVHARSAFAWPRRCAPGRWPRSLPSAVRSAW</sequence>